<dbReference type="RefSeq" id="WP_311630239.1">
    <property type="nucleotide sequence ID" value="NZ_JAVREN010000010.1"/>
</dbReference>
<dbReference type="SFLD" id="SFLDG01082">
    <property type="entry name" value="B12-binding_domain_containing"/>
    <property type="match status" value="1"/>
</dbReference>
<dbReference type="InterPro" id="IPR051198">
    <property type="entry name" value="BchE-like"/>
</dbReference>
<dbReference type="PANTHER" id="PTHR43409:SF7">
    <property type="entry name" value="BLL1977 PROTEIN"/>
    <property type="match status" value="1"/>
</dbReference>
<dbReference type="EMBL" id="JAVREN010000010">
    <property type="protein sequence ID" value="MDT0307296.1"/>
    <property type="molecule type" value="Genomic_DNA"/>
</dbReference>
<keyword evidence="2" id="KW-0949">S-adenosyl-L-methionine</keyword>
<dbReference type="InterPro" id="IPR058240">
    <property type="entry name" value="rSAM_sf"/>
</dbReference>
<comment type="caution">
    <text evidence="7">The sequence shown here is derived from an EMBL/GenBank/DDBJ whole genome shotgun (WGS) entry which is preliminary data.</text>
</comment>
<protein>
    <submittedName>
        <fullName evidence="7">Radical SAM protein</fullName>
    </submittedName>
</protein>
<dbReference type="InterPro" id="IPR006638">
    <property type="entry name" value="Elp3/MiaA/NifB-like_rSAM"/>
</dbReference>
<proteinExistence type="predicted"/>
<dbReference type="SFLD" id="SFLDS00029">
    <property type="entry name" value="Radical_SAM"/>
    <property type="match status" value="1"/>
</dbReference>
<keyword evidence="4" id="KW-0408">Iron</keyword>
<dbReference type="PANTHER" id="PTHR43409">
    <property type="entry name" value="ANAEROBIC MAGNESIUM-PROTOPORPHYRIN IX MONOMETHYL ESTER CYCLASE-RELATED"/>
    <property type="match status" value="1"/>
</dbReference>
<evidence type="ECO:0000256" key="4">
    <source>
        <dbReference type="ARBA" id="ARBA00023004"/>
    </source>
</evidence>
<keyword evidence="8" id="KW-1185">Reference proteome</keyword>
<keyword evidence="5" id="KW-0411">Iron-sulfur</keyword>
<dbReference type="SUPFAM" id="SSF102114">
    <property type="entry name" value="Radical SAM enzymes"/>
    <property type="match status" value="1"/>
</dbReference>
<evidence type="ECO:0000313" key="8">
    <source>
        <dbReference type="Proteomes" id="UP001183388"/>
    </source>
</evidence>
<evidence type="ECO:0000259" key="6">
    <source>
        <dbReference type="PROSITE" id="PS51332"/>
    </source>
</evidence>
<keyword evidence="3" id="KW-0479">Metal-binding</keyword>
<dbReference type="InterPro" id="IPR034532">
    <property type="entry name" value="OxsB-like"/>
</dbReference>
<dbReference type="InterPro" id="IPR007197">
    <property type="entry name" value="rSAM"/>
</dbReference>
<evidence type="ECO:0000256" key="2">
    <source>
        <dbReference type="ARBA" id="ARBA00022691"/>
    </source>
</evidence>
<evidence type="ECO:0000313" key="7">
    <source>
        <dbReference type="EMBL" id="MDT0307296.1"/>
    </source>
</evidence>
<dbReference type="PROSITE" id="PS51332">
    <property type="entry name" value="B12_BINDING"/>
    <property type="match status" value="1"/>
</dbReference>
<dbReference type="Proteomes" id="UP001183388">
    <property type="component" value="Unassembled WGS sequence"/>
</dbReference>
<organism evidence="7 8">
    <name type="scientific">Streptomyces boetiae</name>
    <dbReference type="NCBI Taxonomy" id="3075541"/>
    <lineage>
        <taxon>Bacteria</taxon>
        <taxon>Bacillati</taxon>
        <taxon>Actinomycetota</taxon>
        <taxon>Actinomycetes</taxon>
        <taxon>Kitasatosporales</taxon>
        <taxon>Streptomycetaceae</taxon>
        <taxon>Streptomyces</taxon>
    </lineage>
</organism>
<feature type="domain" description="B12-binding" evidence="6">
    <location>
        <begin position="119"/>
        <end position="261"/>
    </location>
</feature>
<dbReference type="SFLD" id="SFLDF00430">
    <property type="entry name" value="OxsB-like"/>
    <property type="match status" value="1"/>
</dbReference>
<name>A0ABU2L6U8_9ACTN</name>
<dbReference type="Pfam" id="PF04055">
    <property type="entry name" value="Radical_SAM"/>
    <property type="match status" value="1"/>
</dbReference>
<sequence>MPDSTGARALEALRLAGAHGLDRAALAPAWSELSALPDELGAAVAERAPGRVLVRGTLERRLMLLERRDSRWAAADLSGRPHATRRWPGWLKGHLRLDAPEGWLSLASLDAFAADRLSRPRVLLAALYHPEYFPLPRFPLGISDVARAARSTLRGSVELADMQLGVTLEDLIRRVAADRPDILGVSATFGQHDLLTSLLDAAFALPDPPMVVAGGSLTARTEGLLLERYPRLLVARAAGEATMEALLAHWHGDLGRDQVPGLGYNGAARGGGLAIGRRRTAKPASRDAAGDILPELDLLPATFEYHGVAQLETSRGCTNFCSFCPRGHKGLWSGAEPEGLPWLLAELRRIFDRYPGVARTLYLVDEEFIGRGPGAAERALEVARLVHGAGFAWESSCRMDQVVDPARDEAWHAERAVMWRELVGRGLRRMLFGVESGVDSILRRFNKETTGEQNALAIRTLSALGVPTRFTYITFDPLMTLEELKASYAFQGRTDLLLHPQPRMPAQEIVRGVRDEAFVAEHATGRALHTGISYMLVSMECLTGAAYTRTVQQAGLAGAQRPSMGRVDATYADWRIGVASDWAQRWVDRNFALDYTLKSLEKVLDGPPRRAVRQTRVVMKDASFSVLGQMITAIDAHPAAAGRVGGEEALSQRVRAVLETQIDRLRERMAAALPQVAGVLGAEHARTLRREHRRWETATGWRLINAADPCGT</sequence>
<evidence type="ECO:0000256" key="1">
    <source>
        <dbReference type="ARBA" id="ARBA00001966"/>
    </source>
</evidence>
<accession>A0ABU2L6U8</accession>
<gene>
    <name evidence="7" type="ORF">RM780_10005</name>
</gene>
<dbReference type="SMART" id="SM00729">
    <property type="entry name" value="Elp3"/>
    <property type="match status" value="1"/>
</dbReference>
<dbReference type="InterPro" id="IPR006158">
    <property type="entry name" value="Cobalamin-bd"/>
</dbReference>
<evidence type="ECO:0000256" key="5">
    <source>
        <dbReference type="ARBA" id="ARBA00023014"/>
    </source>
</evidence>
<reference evidence="8" key="1">
    <citation type="submission" date="2023-07" db="EMBL/GenBank/DDBJ databases">
        <title>30 novel species of actinomycetes from the DSMZ collection.</title>
        <authorList>
            <person name="Nouioui I."/>
        </authorList>
    </citation>
    <scope>NUCLEOTIDE SEQUENCE [LARGE SCALE GENOMIC DNA]</scope>
    <source>
        <strain evidence="8">DSM 44917</strain>
    </source>
</reference>
<evidence type="ECO:0000256" key="3">
    <source>
        <dbReference type="ARBA" id="ARBA00022723"/>
    </source>
</evidence>
<comment type="cofactor">
    <cofactor evidence="1">
        <name>[4Fe-4S] cluster</name>
        <dbReference type="ChEBI" id="CHEBI:49883"/>
    </cofactor>
</comment>